<dbReference type="Proteomes" id="UP001159363">
    <property type="component" value="Chromosome X"/>
</dbReference>
<gene>
    <name evidence="3" type="ORF">PR048_011080</name>
</gene>
<evidence type="ECO:0000256" key="1">
    <source>
        <dbReference type="SAM" id="SignalP"/>
    </source>
</evidence>
<feature type="chain" id="PRO_5045829171" description="PiggyBac transposable element-derived protein domain-containing protein" evidence="1">
    <location>
        <begin position="20"/>
        <end position="149"/>
    </location>
</feature>
<organism evidence="3 4">
    <name type="scientific">Dryococelus australis</name>
    <dbReference type="NCBI Taxonomy" id="614101"/>
    <lineage>
        <taxon>Eukaryota</taxon>
        <taxon>Metazoa</taxon>
        <taxon>Ecdysozoa</taxon>
        <taxon>Arthropoda</taxon>
        <taxon>Hexapoda</taxon>
        <taxon>Insecta</taxon>
        <taxon>Pterygota</taxon>
        <taxon>Neoptera</taxon>
        <taxon>Polyneoptera</taxon>
        <taxon>Phasmatodea</taxon>
        <taxon>Verophasmatodea</taxon>
        <taxon>Anareolatae</taxon>
        <taxon>Phasmatidae</taxon>
        <taxon>Eurycanthinae</taxon>
        <taxon>Dryococelus</taxon>
    </lineage>
</organism>
<proteinExistence type="predicted"/>
<dbReference type="Pfam" id="PF13843">
    <property type="entry name" value="DDE_Tnp_1_7"/>
    <property type="match status" value="1"/>
</dbReference>
<evidence type="ECO:0000259" key="2">
    <source>
        <dbReference type="Pfam" id="PF13843"/>
    </source>
</evidence>
<evidence type="ECO:0000313" key="3">
    <source>
        <dbReference type="EMBL" id="KAJ8884884.1"/>
    </source>
</evidence>
<sequence length="149" mass="17766">MRLYLEFCNLLVSFHVIVSLLNSLLVKRYCVTTDNFYTLPQLEHFLIQHKTDTYRTVRLSWKNVTNCEKPWETKAGDKKGICLLSTIHNSEMVELKRRNNIMKKPKLVVDYNHTMGDVDRVDQHFVNYPIQKKREKKFTKKFCLLEQAL</sequence>
<accession>A0ABQ9HKK4</accession>
<protein>
    <recommendedName>
        <fullName evidence="2">PiggyBac transposable element-derived protein domain-containing protein</fullName>
    </recommendedName>
</protein>
<feature type="signal peptide" evidence="1">
    <location>
        <begin position="1"/>
        <end position="19"/>
    </location>
</feature>
<keyword evidence="4" id="KW-1185">Reference proteome</keyword>
<dbReference type="InterPro" id="IPR029526">
    <property type="entry name" value="PGBD"/>
</dbReference>
<feature type="domain" description="PiggyBac transposable element-derived protein" evidence="2">
    <location>
        <begin position="77"/>
        <end position="143"/>
    </location>
</feature>
<reference evidence="3 4" key="1">
    <citation type="submission" date="2023-02" db="EMBL/GenBank/DDBJ databases">
        <title>LHISI_Scaffold_Assembly.</title>
        <authorList>
            <person name="Stuart O.P."/>
            <person name="Cleave R."/>
            <person name="Magrath M.J.L."/>
            <person name="Mikheyev A.S."/>
        </authorList>
    </citation>
    <scope>NUCLEOTIDE SEQUENCE [LARGE SCALE GENOMIC DNA]</scope>
    <source>
        <strain evidence="3">Daus_M_001</strain>
        <tissue evidence="3">Leg muscle</tissue>
    </source>
</reference>
<dbReference type="EMBL" id="JARBHB010000004">
    <property type="protein sequence ID" value="KAJ8884884.1"/>
    <property type="molecule type" value="Genomic_DNA"/>
</dbReference>
<evidence type="ECO:0000313" key="4">
    <source>
        <dbReference type="Proteomes" id="UP001159363"/>
    </source>
</evidence>
<name>A0ABQ9HKK4_9NEOP</name>
<comment type="caution">
    <text evidence="3">The sequence shown here is derived from an EMBL/GenBank/DDBJ whole genome shotgun (WGS) entry which is preliminary data.</text>
</comment>
<keyword evidence="1" id="KW-0732">Signal</keyword>